<evidence type="ECO:0000259" key="4">
    <source>
        <dbReference type="Pfam" id="PF07992"/>
    </source>
</evidence>
<dbReference type="InterPro" id="IPR036188">
    <property type="entry name" value="FAD/NAD-bd_sf"/>
</dbReference>
<dbReference type="Gene3D" id="3.50.50.60">
    <property type="entry name" value="FAD/NAD(P)-binding domain"/>
    <property type="match status" value="2"/>
</dbReference>
<dbReference type="GO" id="GO:0016491">
    <property type="term" value="F:oxidoreductase activity"/>
    <property type="evidence" value="ECO:0007669"/>
    <property type="project" value="InterPro"/>
</dbReference>
<comment type="cofactor">
    <cofactor evidence="1">
        <name>FAD</name>
        <dbReference type="ChEBI" id="CHEBI:57692"/>
    </cofactor>
</comment>
<dbReference type="InterPro" id="IPR041575">
    <property type="entry name" value="Rubredoxin_C"/>
</dbReference>
<dbReference type="Proteomes" id="UP000468766">
    <property type="component" value="Unassembled WGS sequence"/>
</dbReference>
<dbReference type="EMBL" id="WBXO01000002">
    <property type="protein sequence ID" value="KAB2953901.1"/>
    <property type="molecule type" value="Genomic_DNA"/>
</dbReference>
<evidence type="ECO:0000313" key="6">
    <source>
        <dbReference type="EMBL" id="KAB2953901.1"/>
    </source>
</evidence>
<organism evidence="6 7">
    <name type="scientific">Heliorestis acidaminivorans</name>
    <dbReference type="NCBI Taxonomy" id="553427"/>
    <lineage>
        <taxon>Bacteria</taxon>
        <taxon>Bacillati</taxon>
        <taxon>Bacillota</taxon>
        <taxon>Clostridia</taxon>
        <taxon>Eubacteriales</taxon>
        <taxon>Heliobacteriaceae</taxon>
        <taxon>Heliorestis</taxon>
    </lineage>
</organism>
<keyword evidence="3" id="KW-0274">FAD</keyword>
<evidence type="ECO:0000313" key="7">
    <source>
        <dbReference type="Proteomes" id="UP000468766"/>
    </source>
</evidence>
<proteinExistence type="predicted"/>
<name>A0A6I0F1U0_9FIRM</name>
<dbReference type="PANTHER" id="PTHR43429:SF3">
    <property type="entry name" value="NITRITE REDUCTASE [NAD(P)H]"/>
    <property type="match status" value="1"/>
</dbReference>
<protein>
    <submittedName>
        <fullName evidence="6">NAD(P)/FAD-dependent oxidoreductase</fullName>
    </submittedName>
</protein>
<feature type="domain" description="NADH-rubredoxin oxidoreductase C-terminal" evidence="5">
    <location>
        <begin position="338"/>
        <end position="398"/>
    </location>
</feature>
<dbReference type="InterPro" id="IPR016156">
    <property type="entry name" value="FAD/NAD-linked_Rdtase_dimer_sf"/>
</dbReference>
<reference evidence="6 7" key="1">
    <citation type="submission" date="2019-10" db="EMBL/GenBank/DDBJ databases">
        <title>Whole-genome sequence of the extremophile Heliorestis acidaminivorans DSM 24790.</title>
        <authorList>
            <person name="Kyndt J.A."/>
            <person name="Meyer T.E."/>
        </authorList>
    </citation>
    <scope>NUCLEOTIDE SEQUENCE [LARGE SCALE GENOMIC DNA]</scope>
    <source>
        <strain evidence="6 7">DSM 24790</strain>
    </source>
</reference>
<dbReference type="OrthoDB" id="9807946at2"/>
<dbReference type="PANTHER" id="PTHR43429">
    <property type="entry name" value="PYRIDINE NUCLEOTIDE-DISULFIDE OXIDOREDUCTASE DOMAIN-CONTAINING"/>
    <property type="match status" value="1"/>
</dbReference>
<evidence type="ECO:0000256" key="3">
    <source>
        <dbReference type="ARBA" id="ARBA00022827"/>
    </source>
</evidence>
<sequence length="421" mass="46228">MKYVIIGSSAAGSSAVETLRKLDKESTITVISEEANLRPYSRCLLSDYIAGEIEEDGLAFKSADFFEKHNVETIFSVRAVRIDGEAKEVHLSNNEKVPYDKLLLATGSVNFVPPIKGVDSKGVFGLRSLEEARQIRNYTQKVRRALVLGGGLVGCETAYALYRTGIEVTVVEMASRLLPVQMDERASEILKSDMECEGIRVITGIGVQEIIPTGFWARLFGKPGKGVQLTNGERLKADMIVLAAGTRPAVGLLQEHNPGIQINHGILVNKKMETTYPDIYAAGDVAESIDTLTGKRSLSPIWPNAIIQGKVAASCMAGRPVDLAQQIAMQNACEFREVPTISIGQVEATEKEDQVLETYRPQERIYRKIVLRHGKVRGLLFMGDIRGAGLIGSLIRTQRDVTSIKELLLHPEISWAHVADQ</sequence>
<dbReference type="RefSeq" id="WP_151618992.1">
    <property type="nucleotide sequence ID" value="NZ_WBXO01000002.1"/>
</dbReference>
<accession>A0A6I0F1U0</accession>
<comment type="caution">
    <text evidence="6">The sequence shown here is derived from an EMBL/GenBank/DDBJ whole genome shotgun (WGS) entry which is preliminary data.</text>
</comment>
<keyword evidence="7" id="KW-1185">Reference proteome</keyword>
<dbReference type="PRINTS" id="PR00368">
    <property type="entry name" value="FADPNR"/>
</dbReference>
<gene>
    <name evidence="6" type="ORF">F9B85_04640</name>
</gene>
<dbReference type="Gene3D" id="3.30.390.30">
    <property type="match status" value="1"/>
</dbReference>
<dbReference type="InterPro" id="IPR050260">
    <property type="entry name" value="FAD-bd_OxRdtase"/>
</dbReference>
<evidence type="ECO:0000259" key="5">
    <source>
        <dbReference type="Pfam" id="PF18267"/>
    </source>
</evidence>
<feature type="domain" description="FAD/NAD(P)-binding" evidence="4">
    <location>
        <begin position="1"/>
        <end position="296"/>
    </location>
</feature>
<evidence type="ECO:0000256" key="1">
    <source>
        <dbReference type="ARBA" id="ARBA00001974"/>
    </source>
</evidence>
<dbReference type="Pfam" id="PF18267">
    <property type="entry name" value="Rubredoxin_C"/>
    <property type="match status" value="1"/>
</dbReference>
<dbReference type="PRINTS" id="PR00411">
    <property type="entry name" value="PNDRDTASEI"/>
</dbReference>
<dbReference type="InterPro" id="IPR023753">
    <property type="entry name" value="FAD/NAD-binding_dom"/>
</dbReference>
<evidence type="ECO:0000256" key="2">
    <source>
        <dbReference type="ARBA" id="ARBA00022630"/>
    </source>
</evidence>
<dbReference type="SUPFAM" id="SSF51905">
    <property type="entry name" value="FAD/NAD(P)-binding domain"/>
    <property type="match status" value="2"/>
</dbReference>
<keyword evidence="2" id="KW-0285">Flavoprotein</keyword>
<dbReference type="AlphaFoldDB" id="A0A6I0F1U0"/>
<dbReference type="Pfam" id="PF07992">
    <property type="entry name" value="Pyr_redox_2"/>
    <property type="match status" value="1"/>
</dbReference>